<dbReference type="GO" id="GO:0070822">
    <property type="term" value="C:Sin3-type complex"/>
    <property type="evidence" value="ECO:0007669"/>
    <property type="project" value="TreeGrafter"/>
</dbReference>
<dbReference type="OrthoDB" id="19806at2759"/>
<dbReference type="AlphaFoldDB" id="A0A022W7E1"/>
<feature type="region of interest" description="Disordered" evidence="2">
    <location>
        <begin position="453"/>
        <end position="486"/>
    </location>
</feature>
<dbReference type="InterPro" id="IPR059025">
    <property type="entry name" value="STB6_N"/>
</dbReference>
<organism evidence="4">
    <name type="scientific">Trichophyton rubrum CBS 288.86</name>
    <dbReference type="NCBI Taxonomy" id="1215330"/>
    <lineage>
        <taxon>Eukaryota</taxon>
        <taxon>Fungi</taxon>
        <taxon>Dikarya</taxon>
        <taxon>Ascomycota</taxon>
        <taxon>Pezizomycotina</taxon>
        <taxon>Eurotiomycetes</taxon>
        <taxon>Eurotiomycetidae</taxon>
        <taxon>Onygenales</taxon>
        <taxon>Arthrodermataceae</taxon>
        <taxon>Trichophyton</taxon>
    </lineage>
</organism>
<feature type="coiled-coil region" evidence="1">
    <location>
        <begin position="799"/>
        <end position="826"/>
    </location>
</feature>
<evidence type="ECO:0000259" key="3">
    <source>
        <dbReference type="Pfam" id="PF25995"/>
    </source>
</evidence>
<proteinExistence type="predicted"/>
<feature type="region of interest" description="Disordered" evidence="2">
    <location>
        <begin position="543"/>
        <end position="562"/>
    </location>
</feature>
<evidence type="ECO:0000313" key="4">
    <source>
        <dbReference type="EMBL" id="EZF53988.1"/>
    </source>
</evidence>
<protein>
    <recommendedName>
        <fullName evidence="3">STB6-like N-terminal domain-containing protein</fullName>
    </recommendedName>
</protein>
<dbReference type="HOGENOM" id="CLU_010065_0_0_1"/>
<name>A0A022W7E1_TRIRU</name>
<evidence type="ECO:0000256" key="2">
    <source>
        <dbReference type="SAM" id="MobiDB-lite"/>
    </source>
</evidence>
<dbReference type="PANTHER" id="PTHR31011:SF2">
    <property type="entry name" value="PROTEIN STB2-RELATED"/>
    <property type="match status" value="1"/>
</dbReference>
<sequence length="878" mass="98755">MSMDPAGTTSIALVDERLEQYAARQAAEAQQSEPAILTQHPTSSKSAQRAPSKASFQRLVLTDPVAFKYLEEDPCAVTISRRLSISGYQVYIVEQWVCSRAHPTFVINTYTGDKSHTVIAGVLSVPTDERKWSERMRVYFNAMDQFHTRKQESSFGTVMVTNLSTFPSMLTTIPVQDGDVGLHLDDFIVNENLKRLGCSGRAGLTVKPPAADTQAKFHQLYQTCDKIELNTSVKELIRFCQLALVMFLKLAPEYADGLLCNHTERAIHEWWAETGSFLYGIEPLDGILGPTTVAAILGTFMGARNRLHAYGAPVSKDPFDIHGFEKGIYSFQKAQSLERTRRLDSVTLEKLHRATAKAASGEVGGLQRAVKSTVAELSGKGGEMVMEMVGGGKDKAGIAEIETYEIERFIQLITGDHARWLWRGKPKPPYEARYDIGDERIFAPDRGGGYIWTRRKKDDYPSNRPSIEGDQRKQTDSPTAVDDKDQLRVTLKRSVTNKVSDARAGLGRFRDAVGLPTLRPHHHKHSKESVDLDANLSPQLFMGEAPTSTSSKNGGGPEGSAQMDSVALSEAYRLEPMIDQKGYSSLTPPEHGRARAYEPLVSKEISSPDKALDFREAEGVLRGSEVAERKQDGEYHGLIPVTRIRRRAQSVGLPELDRLVPKDKAYPRRLSSSYAEEYQLRWEEIGDIYSETIDPTVSLANAILYEDMIFSDNQEIAKRIREVGSTEVNWVDEKVTVAEKIEKTVKARALETQAEYQRKLVELREMYGASRGAMAEEEDVYMQVAKNVEMMSEKLDYDVDTLRSRIEDAEAVLRDYEHVIFNLENRTASVLDGQETEKISWMQWVHELWNRQRNGFQTQALRDFNKDNPKNFTDDSAR</sequence>
<evidence type="ECO:0000256" key="1">
    <source>
        <dbReference type="SAM" id="Coils"/>
    </source>
</evidence>
<feature type="region of interest" description="Disordered" evidence="2">
    <location>
        <begin position="29"/>
        <end position="51"/>
    </location>
</feature>
<reference evidence="4" key="1">
    <citation type="submission" date="2014-02" db="EMBL/GenBank/DDBJ databases">
        <title>The Genome Sequence of Trichophyton rubrum (morphotype fischeri) CBS 288.86.</title>
        <authorList>
            <consortium name="The Broad Institute Genomics Platform"/>
            <person name="Cuomo C.A."/>
            <person name="White T.C."/>
            <person name="Graser Y."/>
            <person name="Martinez-Rossi N."/>
            <person name="Heitman J."/>
            <person name="Young S.K."/>
            <person name="Zeng Q."/>
            <person name="Gargeya S."/>
            <person name="Abouelleil A."/>
            <person name="Alvarado L."/>
            <person name="Chapman S.B."/>
            <person name="Gainer-Dewar J."/>
            <person name="Goldberg J."/>
            <person name="Griggs A."/>
            <person name="Gujja S."/>
            <person name="Hansen M."/>
            <person name="Howarth C."/>
            <person name="Imamovic A."/>
            <person name="Larimer J."/>
            <person name="Martinez D."/>
            <person name="Murphy C."/>
            <person name="Pearson M.D."/>
            <person name="Persinoti G."/>
            <person name="Poon T."/>
            <person name="Priest M."/>
            <person name="Roberts A.D."/>
            <person name="Saif S."/>
            <person name="Shea T.D."/>
            <person name="Sykes S.N."/>
            <person name="Wortman J."/>
            <person name="Nusbaum C."/>
            <person name="Birren B."/>
        </authorList>
    </citation>
    <scope>NUCLEOTIDE SEQUENCE [LARGE SCALE GENOMIC DNA]</scope>
    <source>
        <strain evidence="4">CBS 288.86</strain>
    </source>
</reference>
<dbReference type="PANTHER" id="PTHR31011">
    <property type="entry name" value="PROTEIN STB2-RELATED"/>
    <property type="match status" value="1"/>
</dbReference>
<feature type="compositionally biased region" description="Basic and acidic residues" evidence="2">
    <location>
        <begin position="456"/>
        <end position="486"/>
    </location>
</feature>
<dbReference type="Pfam" id="PF25995">
    <property type="entry name" value="STB6_N"/>
    <property type="match status" value="1"/>
</dbReference>
<accession>A0A022W7E1</accession>
<feature type="compositionally biased region" description="Polar residues" evidence="2">
    <location>
        <begin position="39"/>
        <end position="49"/>
    </location>
</feature>
<gene>
    <name evidence="4" type="ORF">H103_03181</name>
</gene>
<dbReference type="InterPro" id="IPR038919">
    <property type="entry name" value="STB2/STB2"/>
</dbReference>
<dbReference type="Proteomes" id="UP000023758">
    <property type="component" value="Unassembled WGS sequence"/>
</dbReference>
<keyword evidence="1" id="KW-0175">Coiled coil</keyword>
<dbReference type="EMBL" id="KK207797">
    <property type="protein sequence ID" value="EZF53988.1"/>
    <property type="molecule type" value="Genomic_DNA"/>
</dbReference>
<feature type="domain" description="STB6-like N-terminal" evidence="3">
    <location>
        <begin position="57"/>
        <end position="196"/>
    </location>
</feature>